<evidence type="ECO:0000259" key="1">
    <source>
        <dbReference type="PROSITE" id="PS51186"/>
    </source>
</evidence>
<dbReference type="InterPro" id="IPR051556">
    <property type="entry name" value="N-term/lysine_N-AcTrnsfr"/>
</dbReference>
<name>A0A2P6U2B5_CHLSO</name>
<dbReference type="GO" id="GO:0008080">
    <property type="term" value="F:N-acetyltransferase activity"/>
    <property type="evidence" value="ECO:0007669"/>
    <property type="project" value="TreeGrafter"/>
</dbReference>
<dbReference type="Pfam" id="PF00583">
    <property type="entry name" value="Acetyltransf_1"/>
    <property type="match status" value="1"/>
</dbReference>
<dbReference type="InterPro" id="IPR000182">
    <property type="entry name" value="GNAT_dom"/>
</dbReference>
<dbReference type="PROSITE" id="PS51186">
    <property type="entry name" value="GNAT"/>
    <property type="match status" value="1"/>
</dbReference>
<dbReference type="PANTHER" id="PTHR42919">
    <property type="entry name" value="N-ALPHA-ACETYLTRANSFERASE"/>
    <property type="match status" value="1"/>
</dbReference>
<dbReference type="GO" id="GO:0031415">
    <property type="term" value="C:NatA complex"/>
    <property type="evidence" value="ECO:0007669"/>
    <property type="project" value="TreeGrafter"/>
</dbReference>
<dbReference type="InterPro" id="IPR016181">
    <property type="entry name" value="Acyl_CoA_acyltransferase"/>
</dbReference>
<sequence length="184" mass="20443">MDKTDAAEVRRMVALQTDAFHSPAPLAALDGMARKFFEAEVLSEMQKKIRFNPDELFASLVIEPTNPATISGSGSKVIGGVEVSYVGQKDILRLLEPGTEGYCYIASMVVAPAWRRRGGAAALLAAAEAAVELWDERQAVLHVYQDNIAAVQLYRKQGYEIVLQEKKGLASMGRRPRYLMRKRW</sequence>
<dbReference type="EMBL" id="LHPG02000002">
    <property type="protein sequence ID" value="PRW60458.1"/>
    <property type="molecule type" value="Genomic_DNA"/>
</dbReference>
<dbReference type="GO" id="GO:0007064">
    <property type="term" value="P:mitotic sister chromatid cohesion"/>
    <property type="evidence" value="ECO:0007669"/>
    <property type="project" value="TreeGrafter"/>
</dbReference>
<proteinExistence type="predicted"/>
<dbReference type="SUPFAM" id="SSF55729">
    <property type="entry name" value="Acyl-CoA N-acyltransferases (Nat)"/>
    <property type="match status" value="1"/>
</dbReference>
<accession>A0A2P6U2B5</accession>
<dbReference type="PANTHER" id="PTHR42919:SF20">
    <property type="entry name" value="GCN5-RELATED N-ACETYLTRANSFERASE 10, CHLOROPLASTIC"/>
    <property type="match status" value="1"/>
</dbReference>
<comment type="caution">
    <text evidence="2">The sequence shown here is derived from an EMBL/GenBank/DDBJ whole genome shotgun (WGS) entry which is preliminary data.</text>
</comment>
<protein>
    <recommendedName>
        <fullName evidence="1">N-acetyltransferase domain-containing protein</fullName>
    </recommendedName>
</protein>
<reference evidence="2 3" key="1">
    <citation type="journal article" date="2018" name="Plant J.">
        <title>Genome sequences of Chlorella sorokiniana UTEX 1602 and Micractinium conductrix SAG 241.80: implications to maltose excretion by a green alga.</title>
        <authorList>
            <person name="Arriola M.B."/>
            <person name="Velmurugan N."/>
            <person name="Zhang Y."/>
            <person name="Plunkett M.H."/>
            <person name="Hondzo H."/>
            <person name="Barney B.M."/>
        </authorList>
    </citation>
    <scope>NUCLEOTIDE SEQUENCE [LARGE SCALE GENOMIC DNA]</scope>
    <source>
        <strain evidence="3">UTEX 1602</strain>
    </source>
</reference>
<gene>
    <name evidence="2" type="ORF">C2E21_1190</name>
</gene>
<dbReference type="Proteomes" id="UP000239899">
    <property type="component" value="Unassembled WGS sequence"/>
</dbReference>
<feature type="domain" description="N-acetyltransferase" evidence="1">
    <location>
        <begin position="31"/>
        <end position="184"/>
    </location>
</feature>
<dbReference type="AlphaFoldDB" id="A0A2P6U2B5"/>
<dbReference type="Gene3D" id="3.40.630.30">
    <property type="match status" value="1"/>
</dbReference>
<evidence type="ECO:0000313" key="2">
    <source>
        <dbReference type="EMBL" id="PRW60458.1"/>
    </source>
</evidence>
<organism evidence="2 3">
    <name type="scientific">Chlorella sorokiniana</name>
    <name type="common">Freshwater green alga</name>
    <dbReference type="NCBI Taxonomy" id="3076"/>
    <lineage>
        <taxon>Eukaryota</taxon>
        <taxon>Viridiplantae</taxon>
        <taxon>Chlorophyta</taxon>
        <taxon>core chlorophytes</taxon>
        <taxon>Trebouxiophyceae</taxon>
        <taxon>Chlorellales</taxon>
        <taxon>Chlorellaceae</taxon>
        <taxon>Chlorella clade</taxon>
        <taxon>Chlorella</taxon>
    </lineage>
</organism>
<evidence type="ECO:0000313" key="3">
    <source>
        <dbReference type="Proteomes" id="UP000239899"/>
    </source>
</evidence>
<dbReference type="OrthoDB" id="1912023at2759"/>
<keyword evidence="3" id="KW-1185">Reference proteome</keyword>